<dbReference type="OrthoDB" id="6512405at2759"/>
<evidence type="ECO:0008006" key="12">
    <source>
        <dbReference type="Google" id="ProtNLM"/>
    </source>
</evidence>
<comment type="caution">
    <text evidence="10">The sequence shown here is derived from an EMBL/GenBank/DDBJ whole genome shotgun (WGS) entry which is preliminary data.</text>
</comment>
<evidence type="ECO:0000256" key="5">
    <source>
        <dbReference type="ARBA" id="ARBA00023136"/>
    </source>
</evidence>
<feature type="signal peptide" evidence="9">
    <location>
        <begin position="1"/>
        <end position="21"/>
    </location>
</feature>
<feature type="chain" id="PRO_5039930252" description="Ionotropic receptor" evidence="9">
    <location>
        <begin position="22"/>
        <end position="603"/>
    </location>
</feature>
<keyword evidence="4 8" id="KW-1133">Transmembrane helix</keyword>
<evidence type="ECO:0000256" key="6">
    <source>
        <dbReference type="ARBA" id="ARBA00023170"/>
    </source>
</evidence>
<evidence type="ECO:0000256" key="3">
    <source>
        <dbReference type="ARBA" id="ARBA00022692"/>
    </source>
</evidence>
<name>A0A9J6H3V2_HAELO</name>
<keyword evidence="11" id="KW-1185">Reference proteome</keyword>
<keyword evidence="6" id="KW-0675">Receptor</keyword>
<evidence type="ECO:0000256" key="2">
    <source>
        <dbReference type="ARBA" id="ARBA00022475"/>
    </source>
</evidence>
<feature type="transmembrane region" description="Helical" evidence="8">
    <location>
        <begin position="557"/>
        <end position="582"/>
    </location>
</feature>
<dbReference type="GO" id="GO:0005886">
    <property type="term" value="C:plasma membrane"/>
    <property type="evidence" value="ECO:0007669"/>
    <property type="project" value="UniProtKB-SubCell"/>
</dbReference>
<dbReference type="PANTHER" id="PTHR42643">
    <property type="entry name" value="IONOTROPIC RECEPTOR 20A-RELATED"/>
    <property type="match status" value="1"/>
</dbReference>
<feature type="transmembrane region" description="Helical" evidence="8">
    <location>
        <begin position="293"/>
        <end position="318"/>
    </location>
</feature>
<feature type="transmembrane region" description="Helical" evidence="8">
    <location>
        <begin position="360"/>
        <end position="380"/>
    </location>
</feature>
<gene>
    <name evidence="10" type="ORF">HPB48_010523</name>
</gene>
<reference evidence="10 11" key="1">
    <citation type="journal article" date="2020" name="Cell">
        <title>Large-Scale Comparative Analyses of Tick Genomes Elucidate Their Genetic Diversity and Vector Capacities.</title>
        <authorList>
            <consortium name="Tick Genome and Microbiome Consortium (TIGMIC)"/>
            <person name="Jia N."/>
            <person name="Wang J."/>
            <person name="Shi W."/>
            <person name="Du L."/>
            <person name="Sun Y."/>
            <person name="Zhan W."/>
            <person name="Jiang J.F."/>
            <person name="Wang Q."/>
            <person name="Zhang B."/>
            <person name="Ji P."/>
            <person name="Bell-Sakyi L."/>
            <person name="Cui X.M."/>
            <person name="Yuan T.T."/>
            <person name="Jiang B.G."/>
            <person name="Yang W.F."/>
            <person name="Lam T.T."/>
            <person name="Chang Q.C."/>
            <person name="Ding S.J."/>
            <person name="Wang X.J."/>
            <person name="Zhu J.G."/>
            <person name="Ruan X.D."/>
            <person name="Zhao L."/>
            <person name="Wei J.T."/>
            <person name="Ye R.Z."/>
            <person name="Que T.C."/>
            <person name="Du C.H."/>
            <person name="Zhou Y.H."/>
            <person name="Cheng J.X."/>
            <person name="Dai P.F."/>
            <person name="Guo W.B."/>
            <person name="Han X.H."/>
            <person name="Huang E.J."/>
            <person name="Li L.F."/>
            <person name="Wei W."/>
            <person name="Gao Y.C."/>
            <person name="Liu J.Z."/>
            <person name="Shao H.Z."/>
            <person name="Wang X."/>
            <person name="Wang C.C."/>
            <person name="Yang T.C."/>
            <person name="Huo Q.B."/>
            <person name="Li W."/>
            <person name="Chen H.Y."/>
            <person name="Chen S.E."/>
            <person name="Zhou L.G."/>
            <person name="Ni X.B."/>
            <person name="Tian J.H."/>
            <person name="Sheng Y."/>
            <person name="Liu T."/>
            <person name="Pan Y.S."/>
            <person name="Xia L.Y."/>
            <person name="Li J."/>
            <person name="Zhao F."/>
            <person name="Cao W.C."/>
        </authorList>
    </citation>
    <scope>NUCLEOTIDE SEQUENCE [LARGE SCALE GENOMIC DNA]</scope>
    <source>
        <strain evidence="10">HaeL-2018</strain>
    </source>
</reference>
<comment type="subcellular location">
    <subcellularLocation>
        <location evidence="1">Cell membrane</location>
        <topology evidence="1">Multi-pass membrane protein</topology>
    </subcellularLocation>
</comment>
<evidence type="ECO:0000256" key="7">
    <source>
        <dbReference type="ARBA" id="ARBA00023180"/>
    </source>
</evidence>
<organism evidence="10 11">
    <name type="scientific">Haemaphysalis longicornis</name>
    <name type="common">Bush tick</name>
    <dbReference type="NCBI Taxonomy" id="44386"/>
    <lineage>
        <taxon>Eukaryota</taxon>
        <taxon>Metazoa</taxon>
        <taxon>Ecdysozoa</taxon>
        <taxon>Arthropoda</taxon>
        <taxon>Chelicerata</taxon>
        <taxon>Arachnida</taxon>
        <taxon>Acari</taxon>
        <taxon>Parasitiformes</taxon>
        <taxon>Ixodida</taxon>
        <taxon>Ixodoidea</taxon>
        <taxon>Ixodidae</taxon>
        <taxon>Haemaphysalinae</taxon>
        <taxon>Haemaphysalis</taxon>
    </lineage>
</organism>
<evidence type="ECO:0000256" key="4">
    <source>
        <dbReference type="ARBA" id="ARBA00022989"/>
    </source>
</evidence>
<sequence length="603" mass="68090">MTKISLSSLFVIAALCYWVRCDISYHRIGDVALSARHPTRLVLLWLSQRSLKDSLKWVKNIELPVVQWTRLGERELNELRTHVSRNTKVWVLVPSSDRVQRKELFAKLNATVFRLSLVRFVVALESSERLPYEGFPELSCILVAVNDTAIDVAEDSFRHCDTHRRILTSPSELFENHANDSYATFSGKTLTVGTDITLTTTNVSYSYTRIPESDLLMRTLRDLNATVISYHFKGTGIGEDRLFYKVHLKEVDISLLPGGLMEEQDSLVDVRAINAYRPVTFFSRKGGKVAPRLLNTILSSGHFFTALASCVFLVLVVYLCQTPVLGSTTSLARCILFLFSILVGRGYPEPPPTRSNGTRILVLFWAFGMLSVGSYLQSIITSEVNVPTLERQIRNTDDLLKQAEAKSVLPCLERGSFSERFLKTSTTDIGRTLGNLLENCPSCINTRSGRDGDCITLAVKGTHVYVRVYDVISDMIWRQFGVQASDDSLRFLPCAPIMPKNFPCGAALKRAVAELIEHGLHEKVMSMHLWRILHHFPHSRSGSETSDMAPIDFWDHFLVYAYGVLLACFVFLLEAYGAAFWYRSRARHARKLKARKFAALQKC</sequence>
<keyword evidence="7" id="KW-0325">Glycoprotein</keyword>
<evidence type="ECO:0000313" key="11">
    <source>
        <dbReference type="Proteomes" id="UP000821853"/>
    </source>
</evidence>
<dbReference type="InterPro" id="IPR052192">
    <property type="entry name" value="Insect_Ionotropic_Sensory_Rcpt"/>
</dbReference>
<feature type="transmembrane region" description="Helical" evidence="8">
    <location>
        <begin position="330"/>
        <end position="348"/>
    </location>
</feature>
<dbReference type="VEuPathDB" id="VectorBase:HLOH_041358"/>
<dbReference type="Gene3D" id="1.10.287.70">
    <property type="match status" value="1"/>
</dbReference>
<protein>
    <recommendedName>
        <fullName evidence="12">Ionotropic receptor</fullName>
    </recommendedName>
</protein>
<keyword evidence="5 8" id="KW-0472">Membrane</keyword>
<evidence type="ECO:0000256" key="9">
    <source>
        <dbReference type="SAM" id="SignalP"/>
    </source>
</evidence>
<dbReference type="PANTHER" id="PTHR42643:SF38">
    <property type="entry name" value="IONOTROPIC RECEPTOR 100A"/>
    <property type="match status" value="1"/>
</dbReference>
<proteinExistence type="predicted"/>
<accession>A0A9J6H3V2</accession>
<evidence type="ECO:0000256" key="8">
    <source>
        <dbReference type="SAM" id="Phobius"/>
    </source>
</evidence>
<dbReference type="Proteomes" id="UP000821853">
    <property type="component" value="Chromosome 9"/>
</dbReference>
<keyword evidence="3 8" id="KW-0812">Transmembrane</keyword>
<evidence type="ECO:0000256" key="1">
    <source>
        <dbReference type="ARBA" id="ARBA00004651"/>
    </source>
</evidence>
<keyword evidence="9" id="KW-0732">Signal</keyword>
<dbReference type="EMBL" id="JABSTR010000011">
    <property type="protein sequence ID" value="KAH9381704.1"/>
    <property type="molecule type" value="Genomic_DNA"/>
</dbReference>
<evidence type="ECO:0000313" key="10">
    <source>
        <dbReference type="EMBL" id="KAH9381704.1"/>
    </source>
</evidence>
<dbReference type="AlphaFoldDB" id="A0A9J6H3V2"/>
<keyword evidence="2" id="KW-1003">Cell membrane</keyword>